<accession>G8LV28</accession>
<evidence type="ECO:0000313" key="2">
    <source>
        <dbReference type="EMBL" id="AEV69605.1"/>
    </source>
</evidence>
<dbReference type="AlphaFoldDB" id="G8LV28"/>
<sequence precursor="true">MLTWKKKIAVIAATVCFSIGSIMCFAGSDDDTGYTDLGYKTRITLTASKGLLNAKATATTGCEQSSGTTITATATVRILNSSGGYEVIKSDYKDRTAYSTISANIPAVEVEASVSNSKAYRANSSHAVNGDCGYWYGTLSAYF</sequence>
<organism evidence="2 3">
    <name type="scientific">Acetivibrio clariflavus (strain DSM 19732 / NBRC 101661 / EBR45)</name>
    <name type="common">Clostridium clariflavum</name>
    <dbReference type="NCBI Taxonomy" id="720554"/>
    <lineage>
        <taxon>Bacteria</taxon>
        <taxon>Bacillati</taxon>
        <taxon>Bacillota</taxon>
        <taxon>Clostridia</taxon>
        <taxon>Eubacteriales</taxon>
        <taxon>Oscillospiraceae</taxon>
        <taxon>Acetivibrio</taxon>
    </lineage>
</organism>
<dbReference type="EMBL" id="CP003065">
    <property type="protein sequence ID" value="AEV69605.1"/>
    <property type="molecule type" value="Genomic_DNA"/>
</dbReference>
<feature type="signal peptide" evidence="1">
    <location>
        <begin position="1"/>
        <end position="26"/>
    </location>
</feature>
<name>G8LV28_ACECE</name>
<dbReference type="RefSeq" id="WP_014256149.1">
    <property type="nucleotide sequence ID" value="NC_016627.1"/>
</dbReference>
<protein>
    <submittedName>
        <fullName evidence="2">Uncharacterized protein</fullName>
    </submittedName>
</protein>
<evidence type="ECO:0000256" key="1">
    <source>
        <dbReference type="SAM" id="SignalP"/>
    </source>
</evidence>
<reference evidence="2 3" key="2">
    <citation type="journal article" date="2012" name="Stand. Genomic Sci.">
        <title>Complete Genome Sequence of Clostridium clariflavum DSM 19732.</title>
        <authorList>
            <person name="Izquierdo J.A."/>
            <person name="Goodwin L."/>
            <person name="Davenport K.W."/>
            <person name="Teshima H."/>
            <person name="Bruce D."/>
            <person name="Detter C."/>
            <person name="Tapia R."/>
            <person name="Han S."/>
            <person name="Land M."/>
            <person name="Hauser L."/>
            <person name="Jeffries C.D."/>
            <person name="Han J."/>
            <person name="Pitluck S."/>
            <person name="Nolan M."/>
            <person name="Chen A."/>
            <person name="Huntemann M."/>
            <person name="Mavromatis K."/>
            <person name="Mikhailova N."/>
            <person name="Liolios K."/>
            <person name="Woyke T."/>
            <person name="Lynd L.R."/>
        </authorList>
    </citation>
    <scope>NUCLEOTIDE SEQUENCE [LARGE SCALE GENOMIC DNA]</scope>
    <source>
        <strain evidence="3">DSM 19732 / NBRC 101661 / EBR45</strain>
    </source>
</reference>
<evidence type="ECO:0000313" key="3">
    <source>
        <dbReference type="Proteomes" id="UP000005435"/>
    </source>
</evidence>
<dbReference type="HOGENOM" id="CLU_1802733_0_0_9"/>
<dbReference type="Proteomes" id="UP000005435">
    <property type="component" value="Chromosome"/>
</dbReference>
<gene>
    <name evidence="2" type="ordered locus">Clocl_3076</name>
</gene>
<proteinExistence type="predicted"/>
<reference evidence="3" key="1">
    <citation type="submission" date="2011-12" db="EMBL/GenBank/DDBJ databases">
        <title>Complete sequence of Clostridium clariflavum DSM 19732.</title>
        <authorList>
            <consortium name="US DOE Joint Genome Institute"/>
            <person name="Lucas S."/>
            <person name="Han J."/>
            <person name="Lapidus A."/>
            <person name="Cheng J.-F."/>
            <person name="Goodwin L."/>
            <person name="Pitluck S."/>
            <person name="Peters L."/>
            <person name="Teshima H."/>
            <person name="Detter J.C."/>
            <person name="Han C."/>
            <person name="Tapia R."/>
            <person name="Land M."/>
            <person name="Hauser L."/>
            <person name="Kyrpides N."/>
            <person name="Ivanova N."/>
            <person name="Pagani I."/>
            <person name="Kitzmiller T."/>
            <person name="Lynd L."/>
            <person name="Izquierdo J."/>
            <person name="Woyke T."/>
        </authorList>
    </citation>
    <scope>NUCLEOTIDE SEQUENCE [LARGE SCALE GENOMIC DNA]</scope>
    <source>
        <strain evidence="3">DSM 19732 / NBRC 101661 / EBR45</strain>
    </source>
</reference>
<dbReference type="KEGG" id="ccl:Clocl_3076"/>
<keyword evidence="3" id="KW-1185">Reference proteome</keyword>
<feature type="chain" id="PRO_5039228846" evidence="1">
    <location>
        <begin position="27"/>
        <end position="143"/>
    </location>
</feature>
<keyword evidence="1" id="KW-0732">Signal</keyword>